<keyword evidence="3" id="KW-1185">Reference proteome</keyword>
<organism evidence="2 3">
    <name type="scientific">Microbacterium arborescens</name>
    <dbReference type="NCBI Taxonomy" id="33883"/>
    <lineage>
        <taxon>Bacteria</taxon>
        <taxon>Bacillati</taxon>
        <taxon>Actinomycetota</taxon>
        <taxon>Actinomycetes</taxon>
        <taxon>Micrococcales</taxon>
        <taxon>Microbacteriaceae</taxon>
        <taxon>Microbacterium</taxon>
    </lineage>
</organism>
<sequence length="231" mass="24661">MTSEIPVLSERWRSTPDEFAAVLGEAQALAPQPTIAGKVVSPSWHLETSKNRIDRPEGSAEKIAPGALIPSKYAYASVLFGESTGKQILVRLARWGVRIEIHGSDADWLKQTELWARDAARKYRPRWWRLASIPGLLVGIVLCIGLPFLGSALAREFGIDGSVPTLIGVALGFGYVATCVLLSLQPRVIVSDGGRTRAATFGIQAALMVISGVVGWVLGRIGDAVVPPPGG</sequence>
<evidence type="ECO:0000313" key="3">
    <source>
        <dbReference type="Proteomes" id="UP000093918"/>
    </source>
</evidence>
<evidence type="ECO:0000313" key="2">
    <source>
        <dbReference type="EMBL" id="OAZ40939.1"/>
    </source>
</evidence>
<comment type="caution">
    <text evidence="2">The sequence shown here is derived from an EMBL/GenBank/DDBJ whole genome shotgun (WGS) entry which is preliminary data.</text>
</comment>
<protein>
    <submittedName>
        <fullName evidence="2">Uncharacterized protein</fullName>
    </submittedName>
</protein>
<feature type="transmembrane region" description="Helical" evidence="1">
    <location>
        <begin position="161"/>
        <end position="184"/>
    </location>
</feature>
<keyword evidence="1" id="KW-0472">Membrane</keyword>
<dbReference type="EMBL" id="LZEM01000018">
    <property type="protein sequence ID" value="OAZ40939.1"/>
    <property type="molecule type" value="Genomic_DNA"/>
</dbReference>
<keyword evidence="1" id="KW-1133">Transmembrane helix</keyword>
<name>A0ABX2WIS9_9MICO</name>
<evidence type="ECO:0000256" key="1">
    <source>
        <dbReference type="SAM" id="Phobius"/>
    </source>
</evidence>
<keyword evidence="1" id="KW-0812">Transmembrane</keyword>
<feature type="transmembrane region" description="Helical" evidence="1">
    <location>
        <begin position="196"/>
        <end position="218"/>
    </location>
</feature>
<dbReference type="Proteomes" id="UP000093918">
    <property type="component" value="Unassembled WGS sequence"/>
</dbReference>
<accession>A0ABX2WIS9</accession>
<gene>
    <name evidence="2" type="ORF">A9Z40_03080</name>
</gene>
<feature type="transmembrane region" description="Helical" evidence="1">
    <location>
        <begin position="127"/>
        <end position="149"/>
    </location>
</feature>
<dbReference type="RefSeq" id="WP_064956045.1">
    <property type="nucleotide sequence ID" value="NZ_LZEM01000018.1"/>
</dbReference>
<reference evidence="3" key="1">
    <citation type="submission" date="2016-06" db="EMBL/GenBank/DDBJ databases">
        <title>Genome sequencing of cellulolytic organisms.</title>
        <authorList>
            <person name="Bohra V."/>
            <person name="Dafale N.A."/>
            <person name="Purohit H.J."/>
        </authorList>
    </citation>
    <scope>NUCLEOTIDE SEQUENCE [LARGE SCALE GENOMIC DNA]</scope>
    <source>
        <strain evidence="3">ND21</strain>
    </source>
</reference>
<proteinExistence type="predicted"/>